<feature type="region of interest" description="Disordered" evidence="1">
    <location>
        <begin position="72"/>
        <end position="96"/>
    </location>
</feature>
<dbReference type="Proteomes" id="UP000315295">
    <property type="component" value="Unassembled WGS sequence"/>
</dbReference>
<name>A0A540L0W4_MALBA</name>
<evidence type="ECO:0000313" key="3">
    <source>
        <dbReference type="Proteomes" id="UP000315295"/>
    </source>
</evidence>
<evidence type="ECO:0000256" key="1">
    <source>
        <dbReference type="SAM" id="MobiDB-lite"/>
    </source>
</evidence>
<protein>
    <submittedName>
        <fullName evidence="2">Uncharacterized protein</fullName>
    </submittedName>
</protein>
<comment type="caution">
    <text evidence="2">The sequence shown here is derived from an EMBL/GenBank/DDBJ whole genome shotgun (WGS) entry which is preliminary data.</text>
</comment>
<reference evidence="2 3" key="1">
    <citation type="journal article" date="2019" name="G3 (Bethesda)">
        <title>Sequencing of a Wild Apple (Malus baccata) Genome Unravels the Differences Between Cultivated and Wild Apple Species Regarding Disease Resistance and Cold Tolerance.</title>
        <authorList>
            <person name="Chen X."/>
        </authorList>
    </citation>
    <scope>NUCLEOTIDE SEQUENCE [LARGE SCALE GENOMIC DNA]</scope>
    <source>
        <strain evidence="3">cv. Shandingzi</strain>
        <tissue evidence="2">Leaves</tissue>
    </source>
</reference>
<proteinExistence type="predicted"/>
<gene>
    <name evidence="2" type="ORF">C1H46_034305</name>
</gene>
<organism evidence="2 3">
    <name type="scientific">Malus baccata</name>
    <name type="common">Siberian crab apple</name>
    <name type="synonym">Pyrus baccata</name>
    <dbReference type="NCBI Taxonomy" id="106549"/>
    <lineage>
        <taxon>Eukaryota</taxon>
        <taxon>Viridiplantae</taxon>
        <taxon>Streptophyta</taxon>
        <taxon>Embryophyta</taxon>
        <taxon>Tracheophyta</taxon>
        <taxon>Spermatophyta</taxon>
        <taxon>Magnoliopsida</taxon>
        <taxon>eudicotyledons</taxon>
        <taxon>Gunneridae</taxon>
        <taxon>Pentapetalae</taxon>
        <taxon>rosids</taxon>
        <taxon>fabids</taxon>
        <taxon>Rosales</taxon>
        <taxon>Rosaceae</taxon>
        <taxon>Amygdaloideae</taxon>
        <taxon>Maleae</taxon>
        <taxon>Malus</taxon>
    </lineage>
</organism>
<sequence length="96" mass="10469">MDEFVKLGGSAQVDVHVVVLDLPAKLCISWSVKGTAMKETCKSIKNPRLAIPKTMEACTSFFHAKPTALQEESAVATRKDSEKGHPSSPRKMSLKL</sequence>
<evidence type="ECO:0000313" key="2">
    <source>
        <dbReference type="EMBL" id="TQD80098.1"/>
    </source>
</evidence>
<keyword evidence="3" id="KW-1185">Reference proteome</keyword>
<dbReference type="EMBL" id="VIEB01000822">
    <property type="protein sequence ID" value="TQD80098.1"/>
    <property type="molecule type" value="Genomic_DNA"/>
</dbReference>
<dbReference type="AlphaFoldDB" id="A0A540L0W4"/>
<accession>A0A540L0W4</accession>